<dbReference type="PANTHER" id="PTHR42800:SF1">
    <property type="entry name" value="EXOINULINASE INUD (AFU_ORTHOLOGUE AFUA_5G00480)"/>
    <property type="match status" value="1"/>
</dbReference>
<accession>A0A1Y4LKX4</accession>
<evidence type="ECO:0000259" key="9">
    <source>
        <dbReference type="Pfam" id="PF08244"/>
    </source>
</evidence>
<evidence type="ECO:0000259" key="8">
    <source>
        <dbReference type="Pfam" id="PF07532"/>
    </source>
</evidence>
<organism evidence="10 11">
    <name type="scientific">Faecalitalea cylindroides</name>
    <dbReference type="NCBI Taxonomy" id="39483"/>
    <lineage>
        <taxon>Bacteria</taxon>
        <taxon>Bacillati</taxon>
        <taxon>Bacillota</taxon>
        <taxon>Erysipelotrichia</taxon>
        <taxon>Erysipelotrichales</taxon>
        <taxon>Erysipelotrichaceae</taxon>
        <taxon>Faecalitalea</taxon>
    </lineage>
</organism>
<keyword evidence="2" id="KW-0378">Hydrolase</keyword>
<keyword evidence="6" id="KW-0732">Signal</keyword>
<dbReference type="InterPro" id="IPR011081">
    <property type="entry name" value="Big_4"/>
</dbReference>
<feature type="compositionally biased region" description="Acidic residues" evidence="4">
    <location>
        <begin position="61"/>
        <end position="72"/>
    </location>
</feature>
<feature type="domain" description="Glycosyl hydrolase family 32 C-terminal" evidence="9">
    <location>
        <begin position="903"/>
        <end position="1058"/>
    </location>
</feature>
<dbReference type="InterPro" id="IPR018053">
    <property type="entry name" value="Glyco_hydro_32_AS"/>
</dbReference>
<feature type="region of interest" description="Disordered" evidence="4">
    <location>
        <begin position="1476"/>
        <end position="1511"/>
    </location>
</feature>
<reference evidence="11" key="1">
    <citation type="submission" date="2017-04" db="EMBL/GenBank/DDBJ databases">
        <title>Function of individual gut microbiota members based on whole genome sequencing of pure cultures obtained from chicken caecum.</title>
        <authorList>
            <person name="Medvecky M."/>
            <person name="Cejkova D."/>
            <person name="Polansky O."/>
            <person name="Karasova D."/>
            <person name="Kubasova T."/>
            <person name="Cizek A."/>
            <person name="Rychlik I."/>
        </authorList>
    </citation>
    <scope>NUCLEOTIDE SEQUENCE [LARGE SCALE GENOMIC DNA]</scope>
    <source>
        <strain evidence="11">An178</strain>
    </source>
</reference>
<evidence type="ECO:0000256" key="5">
    <source>
        <dbReference type="SAM" id="Phobius"/>
    </source>
</evidence>
<comment type="similarity">
    <text evidence="1">Belongs to the glycosyl hydrolase 32 family.</text>
</comment>
<dbReference type="CDD" id="cd00146">
    <property type="entry name" value="PKD"/>
    <property type="match status" value="1"/>
</dbReference>
<keyword evidence="3" id="KW-0326">Glycosidase</keyword>
<dbReference type="CDD" id="cd18622">
    <property type="entry name" value="GH32_Inu-like"/>
    <property type="match status" value="1"/>
</dbReference>
<evidence type="ECO:0000256" key="6">
    <source>
        <dbReference type="SAM" id="SignalP"/>
    </source>
</evidence>
<sequence>MKRRKTNVAAAVLSCSLGLSTISPVLAEENISDSTQSLVDETQIVEQNKETETNTSKQTSDVEETETTDTSEQEVKTDDSTVVENPTEEENNPNEATNTMDEEIENSNEEVSTGSVRAGIPFTGLTGDFEETDTGMRINQQDGDNILISSVQGKIFSFAGDVTFESGVNKTSLIFGAEKNTSPTDIGKFFGLELSLSGNDVQIKLFQNPLSDPTALGDEIISPTTVTSVNDTTQPIHWTVSVDGDNNLVITVNGITAQYEMKKDFKGAYQGGYFGFLTFQSQVHIENMTLSAQPIPQSNFQTNLKNLHGLNGTWRETEEGLYSSGTGDNFAISDTKVKNFEYSANIRNEGKKGAGSLLFRADENPSGGTIAMNVDYSANVFKLFSFGSGAGTYETVSLASVPENEDGSYDLKVQMYENHLRVYVNGTGIINRDIDVRPDEGRLGLLTWDGTVIYQNVQYKELDSWEDIEEPHLTGIKLPEGVTITPEFDESVSVYGMDIQPDVDEAVIGLEAKEGTKLFVTKSDENGNIIKEKEEITDGTFTISKDEFFEDYMNVDVTIESDSFTSIVNFAVNKWTSTEDLANEEYRAQFHITPQSNFMNDPNGMVYDSTDGYWHVYYQYSTKNNFNNQSWAHVRSKDLVNWEQMPLAIQIDDNGLIFSGCGVEDLNNDSGLFSQNKKGDSYLIVYYTYNGANGQSQAYAYSTDHGVTWKKGGIILDNSHSLSGADFRDPKVFQVPGDNEHYYMITAGGDAQIFTSTNLIDWEFSQELKYLDGTRINSECPMMYQATIEGTDETKWIYGGSAGFYVVGDMVKDEETGIYKWYAESERLNVESNENPWAGFGKYATMTFWDDPTDKDRVIGISWLQDTKDFSGKDYKGVQSLPQEYGLKLIDGKYVITCYPVEEVDALRDTENMLYEGTKGITVTPEDGNILQGASGITYDLEATFDLDDTTATEFGFKLRKGNGQEMVYKYDVEQQKMVLDVSQSDSCQNGGIWQQTLIPMEGNKIQLRIIVDQGAVESFGNYGEANISTVAYMSKDNIGMEFFTDGSITIDSLNIYDMKSMYTGESGSVTEDQQLYLEAPSYVETGSEFTVNANVYPNQGNSGVTWTYGEGLEVVSEGTTSTILKASQPGTYTISATAGGLTKEVSVRVADPNFENNADGWQAISGSWKITDEGLIGNNVGTGDSFYLSDAKVSADKAFTFTGNLKIEQGQAAGIVFGVTDKNNPAANWFCANIDTVDGIAKLFQNNGNEMWNVTKPLSEITPKTDGSYDLKIMYDGAGTMTYYVNDVLVGSNSGTNFSEGYVGVQTFKSTAVFNNLQINAEGGTITGIIGTVDPITVQTGTSLDTVLAQLPNDIQVRMDNNTFSTASVSWDTSGIDLSSAGTYTIVGTVAGFSDTINVQLTVQDEPVSIDTSKLESLIQTIQNTDLSGYTTDSVNALKTKLNEATALLEKENVTQTEIDSMLQELQAAFDGLVKKDTTDPGDTGDGNQTTGGDKGNNSSDKDSSRTNGTNTGVAVGMGLFGGLAGISALGAGVLSFLKRRKK</sequence>
<protein>
    <recommendedName>
        <fullName evidence="12">Glycosyl hydrolase family 32</fullName>
    </recommendedName>
</protein>
<keyword evidence="5" id="KW-0812">Transmembrane</keyword>
<evidence type="ECO:0000256" key="3">
    <source>
        <dbReference type="ARBA" id="ARBA00023295"/>
    </source>
</evidence>
<dbReference type="GO" id="GO:0004575">
    <property type="term" value="F:sucrose alpha-glucosidase activity"/>
    <property type="evidence" value="ECO:0007669"/>
    <property type="project" value="TreeGrafter"/>
</dbReference>
<dbReference type="GO" id="GO:0005737">
    <property type="term" value="C:cytoplasm"/>
    <property type="evidence" value="ECO:0007669"/>
    <property type="project" value="TreeGrafter"/>
</dbReference>
<dbReference type="InterPro" id="IPR001362">
    <property type="entry name" value="Glyco_hydro_32"/>
</dbReference>
<gene>
    <name evidence="10" type="ORF">B5F14_08950</name>
</gene>
<dbReference type="Gene3D" id="1.20.1270.90">
    <property type="entry name" value="AF1782-like"/>
    <property type="match status" value="1"/>
</dbReference>
<dbReference type="Pfam" id="PF08244">
    <property type="entry name" value="Glyco_hydro_32C"/>
    <property type="match status" value="1"/>
</dbReference>
<dbReference type="EMBL" id="NFKM01000021">
    <property type="protein sequence ID" value="OUP57344.1"/>
    <property type="molecule type" value="Genomic_DNA"/>
</dbReference>
<dbReference type="PANTHER" id="PTHR42800">
    <property type="entry name" value="EXOINULINASE INUD (AFU_ORTHOLOGUE AFUA_5G00480)"/>
    <property type="match status" value="1"/>
</dbReference>
<feature type="compositionally biased region" description="Polar residues" evidence="4">
    <location>
        <begin position="32"/>
        <end position="46"/>
    </location>
</feature>
<evidence type="ECO:0000256" key="1">
    <source>
        <dbReference type="ARBA" id="ARBA00009902"/>
    </source>
</evidence>
<dbReference type="Pfam" id="PF07532">
    <property type="entry name" value="Big_4"/>
    <property type="match status" value="1"/>
</dbReference>
<name>A0A1Y4LKX4_9FIRM</name>
<dbReference type="SUPFAM" id="SSF75005">
    <property type="entry name" value="Arabinanase/levansucrase/invertase"/>
    <property type="match status" value="1"/>
</dbReference>
<dbReference type="RefSeq" id="WP_087159064.1">
    <property type="nucleotide sequence ID" value="NZ_NFKM01000021.1"/>
</dbReference>
<dbReference type="SUPFAM" id="SSF49899">
    <property type="entry name" value="Concanavalin A-like lectins/glucanases"/>
    <property type="match status" value="1"/>
</dbReference>
<evidence type="ECO:0000313" key="10">
    <source>
        <dbReference type="EMBL" id="OUP57344.1"/>
    </source>
</evidence>
<evidence type="ECO:0000256" key="2">
    <source>
        <dbReference type="ARBA" id="ARBA00022801"/>
    </source>
</evidence>
<dbReference type="InterPro" id="IPR013189">
    <property type="entry name" value="Glyco_hydro_32_C"/>
</dbReference>
<evidence type="ECO:0008006" key="12">
    <source>
        <dbReference type="Google" id="ProtNLM"/>
    </source>
</evidence>
<evidence type="ECO:0000313" key="11">
    <source>
        <dbReference type="Proteomes" id="UP000195447"/>
    </source>
</evidence>
<feature type="signal peptide" evidence="6">
    <location>
        <begin position="1"/>
        <end position="27"/>
    </location>
</feature>
<keyword evidence="11" id="KW-1185">Reference proteome</keyword>
<keyword evidence="5" id="KW-1133">Transmembrane helix</keyword>
<dbReference type="Gene3D" id="2.60.120.560">
    <property type="entry name" value="Exo-inulinase, domain 1"/>
    <property type="match status" value="4"/>
</dbReference>
<dbReference type="Pfam" id="PF07554">
    <property type="entry name" value="FIVAR"/>
    <property type="match status" value="1"/>
</dbReference>
<evidence type="ECO:0000259" key="7">
    <source>
        <dbReference type="Pfam" id="PF00251"/>
    </source>
</evidence>
<dbReference type="Pfam" id="PF00251">
    <property type="entry name" value="Glyco_hydro_32N"/>
    <property type="match status" value="1"/>
</dbReference>
<feature type="transmembrane region" description="Helical" evidence="5">
    <location>
        <begin position="1515"/>
        <end position="1539"/>
    </location>
</feature>
<feature type="domain" description="Glycosyl hydrolase family 32 N-terminal" evidence="7">
    <location>
        <begin position="591"/>
        <end position="889"/>
    </location>
</feature>
<evidence type="ECO:0000256" key="4">
    <source>
        <dbReference type="SAM" id="MobiDB-lite"/>
    </source>
</evidence>
<dbReference type="Proteomes" id="UP000195447">
    <property type="component" value="Unassembled WGS sequence"/>
</dbReference>
<dbReference type="Gene3D" id="2.115.10.20">
    <property type="entry name" value="Glycosyl hydrolase domain, family 43"/>
    <property type="match status" value="1"/>
</dbReference>
<comment type="caution">
    <text evidence="10">The sequence shown here is derived from an EMBL/GenBank/DDBJ whole genome shotgun (WGS) entry which is preliminary data.</text>
</comment>
<keyword evidence="5" id="KW-0472">Membrane</keyword>
<feature type="chain" id="PRO_5010984442" description="Glycosyl hydrolase family 32" evidence="6">
    <location>
        <begin position="28"/>
        <end position="1544"/>
    </location>
</feature>
<dbReference type="PROSITE" id="PS00609">
    <property type="entry name" value="GLYCOSYL_HYDROL_F32"/>
    <property type="match status" value="1"/>
</dbReference>
<feature type="domain" description="Bacterial Ig-like" evidence="8">
    <location>
        <begin position="1337"/>
        <end position="1393"/>
    </location>
</feature>
<proteinExistence type="inferred from homology"/>
<dbReference type="InterPro" id="IPR023296">
    <property type="entry name" value="Glyco_hydro_beta-prop_sf"/>
</dbReference>
<dbReference type="GO" id="GO:0005987">
    <property type="term" value="P:sucrose catabolic process"/>
    <property type="evidence" value="ECO:0007669"/>
    <property type="project" value="TreeGrafter"/>
</dbReference>
<feature type="region of interest" description="Disordered" evidence="4">
    <location>
        <begin position="31"/>
        <end position="119"/>
    </location>
</feature>
<feature type="compositionally biased region" description="Low complexity" evidence="4">
    <location>
        <begin position="1487"/>
        <end position="1500"/>
    </location>
</feature>
<dbReference type="InterPro" id="IPR013320">
    <property type="entry name" value="ConA-like_dom_sf"/>
</dbReference>
<dbReference type="SMART" id="SM00640">
    <property type="entry name" value="Glyco_32"/>
    <property type="match status" value="1"/>
</dbReference>
<dbReference type="InterPro" id="IPR013148">
    <property type="entry name" value="Glyco_hydro_32_N"/>
</dbReference>